<feature type="region of interest" description="Disordered" evidence="21">
    <location>
        <begin position="1"/>
        <end position="21"/>
    </location>
</feature>
<dbReference type="GO" id="GO:0015648">
    <property type="term" value="F:lipid-linked peptidoglycan transporter activity"/>
    <property type="evidence" value="ECO:0007669"/>
    <property type="project" value="TreeGrafter"/>
</dbReference>
<evidence type="ECO:0000256" key="7">
    <source>
        <dbReference type="ARBA" id="ARBA00022692"/>
    </source>
</evidence>
<evidence type="ECO:0000256" key="12">
    <source>
        <dbReference type="ARBA" id="ARBA00023306"/>
    </source>
</evidence>
<keyword evidence="10 22" id="KW-1133">Transmembrane helix</keyword>
<feature type="transmembrane region" description="Helical" evidence="22">
    <location>
        <begin position="182"/>
        <end position="199"/>
    </location>
</feature>
<keyword evidence="8" id="KW-0133">Cell shape</keyword>
<feature type="compositionally biased region" description="Polar residues" evidence="21">
    <location>
        <begin position="11"/>
        <end position="21"/>
    </location>
</feature>
<dbReference type="NCBIfam" id="TIGR02614">
    <property type="entry name" value="ftsW"/>
    <property type="match status" value="1"/>
</dbReference>
<keyword evidence="3" id="KW-1003">Cell membrane</keyword>
<keyword evidence="5" id="KW-0328">Glycosyltransferase</keyword>
<reference evidence="23" key="1">
    <citation type="journal article" date="2021" name="Microb. Physiol.">
        <title>Proteogenomic Insights into the Physiology of Marine, Sulfate-Reducing, Filamentous Desulfonema limicola and Desulfonema magnum.</title>
        <authorList>
            <person name="Schnaars V."/>
            <person name="Wohlbrand L."/>
            <person name="Scheve S."/>
            <person name="Hinrichs C."/>
            <person name="Reinhardt R."/>
            <person name="Rabus R."/>
        </authorList>
    </citation>
    <scope>NUCLEOTIDE SEQUENCE</scope>
    <source>
        <strain evidence="23">4be13</strain>
    </source>
</reference>
<comment type="pathway">
    <text evidence="2">Cell wall biogenesis; peptidoglycan biosynthesis.</text>
</comment>
<evidence type="ECO:0000256" key="1">
    <source>
        <dbReference type="ARBA" id="ARBA00004651"/>
    </source>
</evidence>
<dbReference type="InterPro" id="IPR013437">
    <property type="entry name" value="FtsW"/>
</dbReference>
<evidence type="ECO:0000256" key="10">
    <source>
        <dbReference type="ARBA" id="ARBA00022989"/>
    </source>
</evidence>
<feature type="transmembrane region" description="Helical" evidence="22">
    <location>
        <begin position="282"/>
        <end position="308"/>
    </location>
</feature>
<proteinExistence type="inferred from homology"/>
<evidence type="ECO:0000256" key="9">
    <source>
        <dbReference type="ARBA" id="ARBA00022984"/>
    </source>
</evidence>
<evidence type="ECO:0000256" key="11">
    <source>
        <dbReference type="ARBA" id="ARBA00023136"/>
    </source>
</evidence>
<dbReference type="PANTHER" id="PTHR30474">
    <property type="entry name" value="CELL CYCLE PROTEIN"/>
    <property type="match status" value="1"/>
</dbReference>
<evidence type="ECO:0000256" key="5">
    <source>
        <dbReference type="ARBA" id="ARBA00022676"/>
    </source>
</evidence>
<dbReference type="PANTHER" id="PTHR30474:SF2">
    <property type="entry name" value="PEPTIDOGLYCAN GLYCOSYLTRANSFERASE FTSW-RELATED"/>
    <property type="match status" value="1"/>
</dbReference>
<keyword evidence="24" id="KW-1185">Reference proteome</keyword>
<feature type="transmembrane region" description="Helical" evidence="22">
    <location>
        <begin position="357"/>
        <end position="378"/>
    </location>
</feature>
<dbReference type="InterPro" id="IPR001182">
    <property type="entry name" value="FtsW/RodA"/>
</dbReference>
<evidence type="ECO:0000256" key="3">
    <source>
        <dbReference type="ARBA" id="ARBA00022475"/>
    </source>
</evidence>
<feature type="transmembrane region" description="Helical" evidence="22">
    <location>
        <begin position="30"/>
        <end position="48"/>
    </location>
</feature>
<evidence type="ECO:0000256" key="22">
    <source>
        <dbReference type="SAM" id="Phobius"/>
    </source>
</evidence>
<feature type="transmembrane region" description="Helical" evidence="22">
    <location>
        <begin position="68"/>
        <end position="85"/>
    </location>
</feature>
<keyword evidence="4" id="KW-0132">Cell division</keyword>
<comment type="subcellular location">
    <subcellularLocation>
        <location evidence="1">Cell membrane</location>
        <topology evidence="1">Multi-pass membrane protein</topology>
    </subcellularLocation>
</comment>
<dbReference type="EMBL" id="CP061800">
    <property type="protein sequence ID" value="QTA84061.1"/>
    <property type="molecule type" value="Genomic_DNA"/>
</dbReference>
<keyword evidence="7 22" id="KW-0812">Transmembrane</keyword>
<feature type="compositionally biased region" description="Basic residues" evidence="21">
    <location>
        <begin position="1"/>
        <end position="10"/>
    </location>
</feature>
<feature type="transmembrane region" description="Helical" evidence="22">
    <location>
        <begin position="206"/>
        <end position="224"/>
    </location>
</feature>
<dbReference type="GO" id="GO:0032153">
    <property type="term" value="C:cell division site"/>
    <property type="evidence" value="ECO:0007669"/>
    <property type="project" value="TreeGrafter"/>
</dbReference>
<dbReference type="GO" id="GO:0071555">
    <property type="term" value="P:cell wall organization"/>
    <property type="evidence" value="ECO:0007669"/>
    <property type="project" value="UniProtKB-KW"/>
</dbReference>
<dbReference type="Pfam" id="PF01098">
    <property type="entry name" value="FTSW_RODA_SPOVE"/>
    <property type="match status" value="1"/>
</dbReference>
<keyword evidence="6" id="KW-0808">Transferase</keyword>
<evidence type="ECO:0000256" key="19">
    <source>
        <dbReference type="ARBA" id="ARBA00044770"/>
    </source>
</evidence>
<evidence type="ECO:0000256" key="21">
    <source>
        <dbReference type="SAM" id="MobiDB-lite"/>
    </source>
</evidence>
<evidence type="ECO:0000256" key="6">
    <source>
        <dbReference type="ARBA" id="ARBA00022679"/>
    </source>
</evidence>
<accession>A0A975BEP8</accession>
<dbReference type="Proteomes" id="UP000663722">
    <property type="component" value="Chromosome"/>
</dbReference>
<dbReference type="RefSeq" id="WP_207680699.1">
    <property type="nucleotide sequence ID" value="NZ_CP061800.1"/>
</dbReference>
<evidence type="ECO:0000256" key="15">
    <source>
        <dbReference type="ARBA" id="ARBA00033270"/>
    </source>
</evidence>
<keyword evidence="12" id="KW-0131">Cell cycle</keyword>
<keyword evidence="9" id="KW-0573">Peptidoglycan synthesis</keyword>
<dbReference type="GO" id="GO:0009252">
    <property type="term" value="P:peptidoglycan biosynthetic process"/>
    <property type="evidence" value="ECO:0007669"/>
    <property type="project" value="UniProtKB-KW"/>
</dbReference>
<keyword evidence="13" id="KW-0961">Cell wall biogenesis/degradation</keyword>
<evidence type="ECO:0000313" key="23">
    <source>
        <dbReference type="EMBL" id="QTA84061.1"/>
    </source>
</evidence>
<gene>
    <name evidence="23" type="primary">ftsW</name>
    <name evidence="23" type="ORF">dnm_000530</name>
</gene>
<feature type="transmembrane region" description="Helical" evidence="22">
    <location>
        <begin position="92"/>
        <end position="116"/>
    </location>
</feature>
<comment type="catalytic activity">
    <reaction evidence="20">
        <text>[GlcNAc-(1-&gt;4)-Mur2Ac(oyl-L-Ala-gamma-D-Glu-L-Lys-D-Ala-D-Ala)](n)-di-trans,octa-cis-undecaprenyl diphosphate + beta-D-GlcNAc-(1-&gt;4)-Mur2Ac(oyl-L-Ala-gamma-D-Glu-L-Lys-D-Ala-D-Ala)-di-trans,octa-cis-undecaprenyl diphosphate = [GlcNAc-(1-&gt;4)-Mur2Ac(oyl-L-Ala-gamma-D-Glu-L-Lys-D-Ala-D-Ala)](n+1)-di-trans,octa-cis-undecaprenyl diphosphate + di-trans,octa-cis-undecaprenyl diphosphate + H(+)</text>
        <dbReference type="Rhea" id="RHEA:23708"/>
        <dbReference type="Rhea" id="RHEA-COMP:9602"/>
        <dbReference type="Rhea" id="RHEA-COMP:9603"/>
        <dbReference type="ChEBI" id="CHEBI:15378"/>
        <dbReference type="ChEBI" id="CHEBI:58405"/>
        <dbReference type="ChEBI" id="CHEBI:60033"/>
        <dbReference type="ChEBI" id="CHEBI:78435"/>
        <dbReference type="EC" id="2.4.99.28"/>
    </reaction>
</comment>
<dbReference type="GO" id="GO:0008360">
    <property type="term" value="P:regulation of cell shape"/>
    <property type="evidence" value="ECO:0007669"/>
    <property type="project" value="UniProtKB-KW"/>
</dbReference>
<protein>
    <recommendedName>
        <fullName evidence="17">Probable peptidoglycan glycosyltransferase FtsW</fullName>
        <ecNumber evidence="19">2.4.99.28</ecNumber>
    </recommendedName>
    <alternativeName>
        <fullName evidence="18">Cell division protein FtsW</fullName>
    </alternativeName>
    <alternativeName>
        <fullName evidence="15">Cell wall polymerase</fullName>
    </alternativeName>
    <alternativeName>
        <fullName evidence="14">Peptidoglycan polymerase</fullName>
    </alternativeName>
</protein>
<feature type="transmembrane region" description="Helical" evidence="22">
    <location>
        <begin position="320"/>
        <end position="345"/>
    </location>
</feature>
<evidence type="ECO:0000256" key="16">
    <source>
        <dbReference type="ARBA" id="ARBA00038053"/>
    </source>
</evidence>
<dbReference type="GO" id="GO:0051301">
    <property type="term" value="P:cell division"/>
    <property type="evidence" value="ECO:0007669"/>
    <property type="project" value="UniProtKB-KW"/>
</dbReference>
<evidence type="ECO:0000313" key="24">
    <source>
        <dbReference type="Proteomes" id="UP000663722"/>
    </source>
</evidence>
<keyword evidence="11 22" id="KW-0472">Membrane</keyword>
<evidence type="ECO:0000256" key="18">
    <source>
        <dbReference type="ARBA" id="ARBA00041418"/>
    </source>
</evidence>
<comment type="similarity">
    <text evidence="16">Belongs to the SEDS family. FtsW subfamily.</text>
</comment>
<feature type="transmembrane region" description="Helical" evidence="22">
    <location>
        <begin position="158"/>
        <end position="176"/>
    </location>
</feature>
<evidence type="ECO:0000256" key="13">
    <source>
        <dbReference type="ARBA" id="ARBA00023316"/>
    </source>
</evidence>
<dbReference type="GO" id="GO:0005886">
    <property type="term" value="C:plasma membrane"/>
    <property type="evidence" value="ECO:0007669"/>
    <property type="project" value="UniProtKB-SubCell"/>
</dbReference>
<evidence type="ECO:0000256" key="17">
    <source>
        <dbReference type="ARBA" id="ARBA00041185"/>
    </source>
</evidence>
<dbReference type="KEGG" id="dmm:dnm_000530"/>
<dbReference type="GO" id="GO:0008955">
    <property type="term" value="F:peptidoglycan glycosyltransferase activity"/>
    <property type="evidence" value="ECO:0007669"/>
    <property type="project" value="UniProtKB-EC"/>
</dbReference>
<dbReference type="EC" id="2.4.99.28" evidence="19"/>
<name>A0A975BEP8_9BACT</name>
<dbReference type="AlphaFoldDB" id="A0A975BEP8"/>
<evidence type="ECO:0000256" key="14">
    <source>
        <dbReference type="ARBA" id="ARBA00032370"/>
    </source>
</evidence>
<evidence type="ECO:0000256" key="20">
    <source>
        <dbReference type="ARBA" id="ARBA00049902"/>
    </source>
</evidence>
<evidence type="ECO:0000256" key="4">
    <source>
        <dbReference type="ARBA" id="ARBA00022618"/>
    </source>
</evidence>
<organism evidence="23 24">
    <name type="scientific">Desulfonema magnum</name>
    <dbReference type="NCBI Taxonomy" id="45655"/>
    <lineage>
        <taxon>Bacteria</taxon>
        <taxon>Pseudomonadati</taxon>
        <taxon>Thermodesulfobacteriota</taxon>
        <taxon>Desulfobacteria</taxon>
        <taxon>Desulfobacterales</taxon>
        <taxon>Desulfococcaceae</taxon>
        <taxon>Desulfonema</taxon>
    </lineage>
</organism>
<evidence type="ECO:0000256" key="8">
    <source>
        <dbReference type="ARBA" id="ARBA00022960"/>
    </source>
</evidence>
<sequence length="387" mass="42890">MRVERKKRQVLNKNSHSEANSPQSAYDAKLLFPALFLVGIGIVMVYSASSALALKKLGTDYFFLKRQAFFSVLGIVLLVICRYFPYKLFQSLAYLFLIIAFFLLITIQVSGLGYRVGGAARWLRFGNFSFQPSEFTRLALIIYLAYSMSKKQDKLEDFYIGFLPHVLVLGIFAILILIQPDFGSVVILGSVTWIMMFVGGVSIKHLLVSLFVSLPVCYLFLISAEYRMQRLISFWDPWQYAADGGYQIIHSLMAFGTGGVWGAGIGNGYQKLFYLPEPHTDFIFSVIGEELGLLGVLIILGLYALILWRGIKIAMDAKDTFGTLLATGLTTAMGFQICINMGVALALLPTKGLTLPFLSYGGTSLLLNMASIGILMNINSVNNNSLN</sequence>
<evidence type="ECO:0000256" key="2">
    <source>
        <dbReference type="ARBA" id="ARBA00004752"/>
    </source>
</evidence>